<protein>
    <submittedName>
        <fullName evidence="2">Vanadium-dependent haloperoxidase</fullName>
        <ecNumber evidence="2">1.11.1.-</ecNumber>
    </submittedName>
</protein>
<dbReference type="EC" id="1.11.1.-" evidence="2"/>
<accession>A0ABU8HFT6</accession>
<keyword evidence="3" id="KW-1185">Reference proteome</keyword>
<dbReference type="RefSeq" id="WP_336587682.1">
    <property type="nucleotide sequence ID" value="NZ_JBBAXC010000011.1"/>
</dbReference>
<proteinExistence type="predicted"/>
<evidence type="ECO:0000313" key="3">
    <source>
        <dbReference type="Proteomes" id="UP001312865"/>
    </source>
</evidence>
<dbReference type="Proteomes" id="UP001312865">
    <property type="component" value="Unassembled WGS sequence"/>
</dbReference>
<feature type="domain" description="Phosphatidic acid phosphatase type 2/haloperoxidase" evidence="1">
    <location>
        <begin position="167"/>
        <end position="264"/>
    </location>
</feature>
<keyword evidence="2" id="KW-0575">Peroxidase</keyword>
<comment type="caution">
    <text evidence="2">The sequence shown here is derived from an EMBL/GenBank/DDBJ whole genome shotgun (WGS) entry which is preliminary data.</text>
</comment>
<evidence type="ECO:0000313" key="2">
    <source>
        <dbReference type="EMBL" id="MEI5908244.1"/>
    </source>
</evidence>
<dbReference type="InterPro" id="IPR000326">
    <property type="entry name" value="PAP2/HPO"/>
</dbReference>
<sequence>MDEKLKTSAFGRESLDCGCDHQKKKLLDCYCKQTPCICEYNYLKWNEIPYAGETGPPTNPEDPLSGSWTMYNLERCRDLFFTKPEGEPTYFTILNPNYIDFEQQLKVVLETRDHLTPSEKTIARYWGTGVATKQWTPTIDRLIDTYGVTAPRAARILGAVQSAINDAFVVTWYYKFLWLVARPDQYDQELATVLCTPRHPTYPSGHAAVAGCAAEVLKYFFPGESARLDELAEQAALSRLYALVHFPIDNSEGLNLGRQIGQVAINKLRQEVNSQGNPIDVPFEENLMAEIPPAPYPDGQTIPYDFDTTCTSLVLPDNCSKKRKK</sequence>
<gene>
    <name evidence="2" type="ORF">WAK64_14390</name>
</gene>
<dbReference type="InterPro" id="IPR052559">
    <property type="entry name" value="V-haloperoxidase"/>
</dbReference>
<keyword evidence="2" id="KW-0560">Oxidoreductase</keyword>
<organism evidence="2 3">
    <name type="scientific">Bacillus spongiae</name>
    <dbReference type="NCBI Taxonomy" id="2683610"/>
    <lineage>
        <taxon>Bacteria</taxon>
        <taxon>Bacillati</taxon>
        <taxon>Bacillota</taxon>
        <taxon>Bacilli</taxon>
        <taxon>Bacillales</taxon>
        <taxon>Bacillaceae</taxon>
        <taxon>Bacillus</taxon>
    </lineage>
</organism>
<reference evidence="2 3" key="1">
    <citation type="journal article" date="2018" name="J. Microbiol.">
        <title>Bacillus spongiae sp. nov., isolated from sponge of Jeju Island.</title>
        <authorList>
            <person name="Lee G.E."/>
            <person name="Im W.T."/>
            <person name="Park J.S."/>
        </authorList>
    </citation>
    <scope>NUCLEOTIDE SEQUENCE [LARGE SCALE GENOMIC DNA]</scope>
    <source>
        <strain evidence="2 3">135PIL107-10</strain>
    </source>
</reference>
<dbReference type="SUPFAM" id="SSF48317">
    <property type="entry name" value="Acid phosphatase/Vanadium-dependent haloperoxidase"/>
    <property type="match status" value="1"/>
</dbReference>
<dbReference type="EMBL" id="JBBAXC010000011">
    <property type="protein sequence ID" value="MEI5908244.1"/>
    <property type="molecule type" value="Genomic_DNA"/>
</dbReference>
<evidence type="ECO:0000259" key="1">
    <source>
        <dbReference type="Pfam" id="PF01569"/>
    </source>
</evidence>
<dbReference type="CDD" id="cd03398">
    <property type="entry name" value="PAP2_haloperoxidase"/>
    <property type="match status" value="1"/>
</dbReference>
<name>A0ABU8HFT6_9BACI</name>
<dbReference type="Gene3D" id="1.10.606.20">
    <property type="match status" value="1"/>
</dbReference>
<dbReference type="InterPro" id="IPR036938">
    <property type="entry name" value="PAP2/HPO_sf"/>
</dbReference>
<dbReference type="PANTHER" id="PTHR34599">
    <property type="entry name" value="PEROXIDASE-RELATED"/>
    <property type="match status" value="1"/>
</dbReference>
<dbReference type="Pfam" id="PF01569">
    <property type="entry name" value="PAP2"/>
    <property type="match status" value="1"/>
</dbReference>
<dbReference type="PANTHER" id="PTHR34599:SF1">
    <property type="entry name" value="PHOSPHATIDIC ACID PHOSPHATASE TYPE 2_HALOPEROXIDASE DOMAIN-CONTAINING PROTEIN"/>
    <property type="match status" value="1"/>
</dbReference>
<dbReference type="GO" id="GO:0004601">
    <property type="term" value="F:peroxidase activity"/>
    <property type="evidence" value="ECO:0007669"/>
    <property type="project" value="UniProtKB-KW"/>
</dbReference>